<evidence type="ECO:0000259" key="5">
    <source>
        <dbReference type="Pfam" id="PF08323"/>
    </source>
</evidence>
<keyword evidence="2" id="KW-0328">Glycosyltransferase</keyword>
<evidence type="ECO:0000313" key="6">
    <source>
        <dbReference type="EMBL" id="KAF5956750.1"/>
    </source>
</evidence>
<evidence type="ECO:0000256" key="1">
    <source>
        <dbReference type="ARBA" id="ARBA00004727"/>
    </source>
</evidence>
<dbReference type="UniPathway" id="UPA00152"/>
<dbReference type="AlphaFoldDB" id="A0A7J7HV62"/>
<evidence type="ECO:0000256" key="2">
    <source>
        <dbReference type="ARBA" id="ARBA00022676"/>
    </source>
</evidence>
<evidence type="ECO:0000256" key="4">
    <source>
        <dbReference type="ARBA" id="ARBA00022922"/>
    </source>
</evidence>
<accession>A0A7J7HV62</accession>
<evidence type="ECO:0000256" key="3">
    <source>
        <dbReference type="ARBA" id="ARBA00022679"/>
    </source>
</evidence>
<reference evidence="6 7" key="2">
    <citation type="submission" date="2020-07" db="EMBL/GenBank/DDBJ databases">
        <title>Genome assembly of wild tea tree DASZ reveals pedigree and selection history of tea varieties.</title>
        <authorList>
            <person name="Zhang W."/>
        </authorList>
    </citation>
    <scope>NUCLEOTIDE SEQUENCE [LARGE SCALE GENOMIC DNA]</scope>
    <source>
        <strain evidence="7">cv. G240</strain>
        <tissue evidence="6">Leaf</tissue>
    </source>
</reference>
<dbReference type="Proteomes" id="UP000593564">
    <property type="component" value="Unassembled WGS sequence"/>
</dbReference>
<feature type="domain" description="Starch synthase catalytic" evidence="5">
    <location>
        <begin position="145"/>
        <end position="186"/>
    </location>
</feature>
<keyword evidence="4" id="KW-0750">Starch biosynthesis</keyword>
<dbReference type="PANTHER" id="PTHR45825:SF3">
    <property type="entry name" value="GRANULE-BOUND STARCH SYNTHASE 1, CHLOROPLASTIC_AMYLOPLASTIC"/>
    <property type="match status" value="1"/>
</dbReference>
<dbReference type="SUPFAM" id="SSF53756">
    <property type="entry name" value="UDP-Glycosyltransferase/glycogen phosphorylase"/>
    <property type="match status" value="1"/>
</dbReference>
<dbReference type="GO" id="GO:0016757">
    <property type="term" value="F:glycosyltransferase activity"/>
    <property type="evidence" value="ECO:0007669"/>
    <property type="project" value="UniProtKB-KW"/>
</dbReference>
<keyword evidence="3" id="KW-0808">Transferase</keyword>
<sequence>ALIHLCCVWLGNFGRDLERKREKKAWRTRFVGCQMEETEIIGLSDFISERFRFRRSKTPSAPSSIKGNGHHVMIVSPRYDQYKDAWDTHVLLQAALEAPRMLNLNNNKYFSRPYGENVVFIANDWHTALLPCYLKTKYDKPAKGRKINWMKGGILESDRVVTVSPYYAQELVSGIDKGVELDNIIRKTGITGIVNGMDVQEWNPSTDKYIDVKYNATTVIAAKCLLKEALQAEVGLPVDANIPLIAFIGRLEEQKGSDILAAPIPKFIRENVQIVVLGNGKKYMEKQLEQLEIIYPDKAKRVQNSTCIYNMNLIKIVDIQAKKIHN</sequence>
<feature type="non-terminal residue" evidence="6">
    <location>
        <position position="326"/>
    </location>
</feature>
<gene>
    <name evidence="6" type="ORF">HYC85_003975</name>
</gene>
<protein>
    <recommendedName>
        <fullName evidence="5">Starch synthase catalytic domain-containing protein</fullName>
    </recommendedName>
</protein>
<comment type="caution">
    <text evidence="6">The sequence shown here is derived from an EMBL/GenBank/DDBJ whole genome shotgun (WGS) entry which is preliminary data.</text>
</comment>
<comment type="pathway">
    <text evidence="1">Glycan biosynthesis; starch biosynthesis.</text>
</comment>
<dbReference type="Gene3D" id="3.40.50.2000">
    <property type="entry name" value="Glycogen Phosphorylase B"/>
    <property type="match status" value="3"/>
</dbReference>
<proteinExistence type="predicted"/>
<dbReference type="Pfam" id="PF08323">
    <property type="entry name" value="Glyco_transf_5"/>
    <property type="match status" value="1"/>
</dbReference>
<dbReference type="InterPro" id="IPR013534">
    <property type="entry name" value="Starch_synth_cat_dom"/>
</dbReference>
<reference evidence="7" key="1">
    <citation type="journal article" date="2020" name="Nat. Commun.">
        <title>Genome assembly of wild tea tree DASZ reveals pedigree and selection history of tea varieties.</title>
        <authorList>
            <person name="Zhang W."/>
            <person name="Zhang Y."/>
            <person name="Qiu H."/>
            <person name="Guo Y."/>
            <person name="Wan H."/>
            <person name="Zhang X."/>
            <person name="Scossa F."/>
            <person name="Alseekh S."/>
            <person name="Zhang Q."/>
            <person name="Wang P."/>
            <person name="Xu L."/>
            <person name="Schmidt M.H."/>
            <person name="Jia X."/>
            <person name="Li D."/>
            <person name="Zhu A."/>
            <person name="Guo F."/>
            <person name="Chen W."/>
            <person name="Ni D."/>
            <person name="Usadel B."/>
            <person name="Fernie A.R."/>
            <person name="Wen W."/>
        </authorList>
    </citation>
    <scope>NUCLEOTIDE SEQUENCE [LARGE SCALE GENOMIC DNA]</scope>
    <source>
        <strain evidence="7">cv. G240</strain>
    </source>
</reference>
<dbReference type="EMBL" id="JACBKZ010000002">
    <property type="protein sequence ID" value="KAF5956750.1"/>
    <property type="molecule type" value="Genomic_DNA"/>
</dbReference>
<name>A0A7J7HV62_CAMSI</name>
<dbReference type="PANTHER" id="PTHR45825">
    <property type="entry name" value="GRANULE-BOUND STARCH SYNTHASE 1, CHLOROPLASTIC/AMYLOPLASTIC"/>
    <property type="match status" value="1"/>
</dbReference>
<dbReference type="GO" id="GO:0019252">
    <property type="term" value="P:starch biosynthetic process"/>
    <property type="evidence" value="ECO:0007669"/>
    <property type="project" value="UniProtKB-UniPathway"/>
</dbReference>
<keyword evidence="7" id="KW-1185">Reference proteome</keyword>
<organism evidence="6 7">
    <name type="scientific">Camellia sinensis</name>
    <name type="common">Tea plant</name>
    <name type="synonym">Thea sinensis</name>
    <dbReference type="NCBI Taxonomy" id="4442"/>
    <lineage>
        <taxon>Eukaryota</taxon>
        <taxon>Viridiplantae</taxon>
        <taxon>Streptophyta</taxon>
        <taxon>Embryophyta</taxon>
        <taxon>Tracheophyta</taxon>
        <taxon>Spermatophyta</taxon>
        <taxon>Magnoliopsida</taxon>
        <taxon>eudicotyledons</taxon>
        <taxon>Gunneridae</taxon>
        <taxon>Pentapetalae</taxon>
        <taxon>asterids</taxon>
        <taxon>Ericales</taxon>
        <taxon>Theaceae</taxon>
        <taxon>Camellia</taxon>
    </lineage>
</organism>
<evidence type="ECO:0000313" key="7">
    <source>
        <dbReference type="Proteomes" id="UP000593564"/>
    </source>
</evidence>